<organism evidence="8 9">
    <name type="scientific">Photobacterium rosenbergii</name>
    <dbReference type="NCBI Taxonomy" id="294936"/>
    <lineage>
        <taxon>Bacteria</taxon>
        <taxon>Pseudomonadati</taxon>
        <taxon>Pseudomonadota</taxon>
        <taxon>Gammaproteobacteria</taxon>
        <taxon>Vibrionales</taxon>
        <taxon>Vibrionaceae</taxon>
        <taxon>Photobacterium</taxon>
    </lineage>
</organism>
<proteinExistence type="inferred from homology"/>
<dbReference type="Gene3D" id="1.10.287.950">
    <property type="entry name" value="Methyl-accepting chemotaxis protein"/>
    <property type="match status" value="1"/>
</dbReference>
<evidence type="ECO:0000313" key="8">
    <source>
        <dbReference type="EMBL" id="PSW10305.1"/>
    </source>
</evidence>
<protein>
    <submittedName>
        <fullName evidence="8">Methyl-accepting chemotaxis protein</fullName>
    </submittedName>
</protein>
<dbReference type="PRINTS" id="PR00260">
    <property type="entry name" value="CHEMTRNSDUCR"/>
</dbReference>
<keyword evidence="5" id="KW-1133">Transmembrane helix</keyword>
<dbReference type="GO" id="GO:0016020">
    <property type="term" value="C:membrane"/>
    <property type="evidence" value="ECO:0007669"/>
    <property type="project" value="UniProtKB-SubCell"/>
</dbReference>
<dbReference type="SMART" id="SM00283">
    <property type="entry name" value="MA"/>
    <property type="match status" value="1"/>
</dbReference>
<gene>
    <name evidence="8" type="ORF">C9J01_19035</name>
</gene>
<evidence type="ECO:0000256" key="1">
    <source>
        <dbReference type="ARBA" id="ARBA00004370"/>
    </source>
</evidence>
<evidence type="ECO:0000256" key="4">
    <source>
        <dbReference type="PROSITE-ProRule" id="PRU00284"/>
    </source>
</evidence>
<evidence type="ECO:0000259" key="7">
    <source>
        <dbReference type="PROSITE" id="PS50885"/>
    </source>
</evidence>
<dbReference type="InterPro" id="IPR003660">
    <property type="entry name" value="HAMP_dom"/>
</dbReference>
<reference evidence="8 9" key="1">
    <citation type="submission" date="2018-03" db="EMBL/GenBank/DDBJ databases">
        <title>Whole genome sequencing of Histamine producing bacteria.</title>
        <authorList>
            <person name="Butler K."/>
        </authorList>
    </citation>
    <scope>NUCLEOTIDE SEQUENCE [LARGE SCALE GENOMIC DNA]</scope>
    <source>
        <strain evidence="8 9">DSM 19138</strain>
    </source>
</reference>
<dbReference type="InterPro" id="IPR004089">
    <property type="entry name" value="MCPsignal_dom"/>
</dbReference>
<comment type="subcellular location">
    <subcellularLocation>
        <location evidence="1">Membrane</location>
    </subcellularLocation>
</comment>
<feature type="transmembrane region" description="Helical" evidence="5">
    <location>
        <begin position="21"/>
        <end position="41"/>
    </location>
</feature>
<keyword evidence="2 4" id="KW-0807">Transducer</keyword>
<accession>A0A2T3N9X7</accession>
<evidence type="ECO:0000256" key="2">
    <source>
        <dbReference type="ARBA" id="ARBA00023224"/>
    </source>
</evidence>
<comment type="caution">
    <text evidence="8">The sequence shown here is derived from an EMBL/GenBank/DDBJ whole genome shotgun (WGS) entry which is preliminary data.</text>
</comment>
<evidence type="ECO:0000313" key="9">
    <source>
        <dbReference type="Proteomes" id="UP000241346"/>
    </source>
</evidence>
<dbReference type="CDD" id="cd06225">
    <property type="entry name" value="HAMP"/>
    <property type="match status" value="1"/>
</dbReference>
<feature type="domain" description="Methyl-accepting transducer" evidence="6">
    <location>
        <begin position="188"/>
        <end position="424"/>
    </location>
</feature>
<sequence>MHGTGKVMTKIMENWSIKKQISVPTVAVGLLFFVCLVYTIADLSGISAQAFRAIKQSERHTQQLVINVKEAKSLSEASRLVQAFQQQHQNDVKAAVNRFNANQASSAQVQGLLIVVSIFLLAIFVPLYVARLIVGKIKEIETAVIRIAEGDMTTHIPDVGSNEIGSLAKSLNKTTARLNTIACSLTEIGATADGATKELATITSAAESNAETQKSQIDSIASAINQLSSAASEVATSATSADCSTKQAAHLSERGLRAFQDSEVATDLLNGELGETATLITALAKQSEEIGQVINVIEGISEQTNLLALNAAIEAARAGEQGRGFAVVADEVRTLAGRTQQSTEQIQAIIESLQTKAHIANESMLASLEKLDQNKTMMAKASELITGITASVESISTINAQVAAASEEQSMVTEHINSNITSALDIINDNIAGINQSASAAQALSVLAEKQKQQLSFFK</sequence>
<dbReference type="Proteomes" id="UP000241346">
    <property type="component" value="Unassembled WGS sequence"/>
</dbReference>
<dbReference type="AlphaFoldDB" id="A0A2T3N9X7"/>
<dbReference type="Pfam" id="PF00672">
    <property type="entry name" value="HAMP"/>
    <property type="match status" value="1"/>
</dbReference>
<dbReference type="GO" id="GO:0004888">
    <property type="term" value="F:transmembrane signaling receptor activity"/>
    <property type="evidence" value="ECO:0007669"/>
    <property type="project" value="InterPro"/>
</dbReference>
<feature type="domain" description="HAMP" evidence="7">
    <location>
        <begin position="131"/>
        <end position="183"/>
    </location>
</feature>
<dbReference type="PROSITE" id="PS50111">
    <property type="entry name" value="CHEMOTAXIS_TRANSDUC_2"/>
    <property type="match status" value="1"/>
</dbReference>
<dbReference type="Pfam" id="PF00015">
    <property type="entry name" value="MCPsignal"/>
    <property type="match status" value="1"/>
</dbReference>
<dbReference type="Gene3D" id="6.10.340.10">
    <property type="match status" value="1"/>
</dbReference>
<dbReference type="SMART" id="SM00304">
    <property type="entry name" value="HAMP"/>
    <property type="match status" value="1"/>
</dbReference>
<dbReference type="InterPro" id="IPR004090">
    <property type="entry name" value="Chemotax_Me-accpt_rcpt"/>
</dbReference>
<name>A0A2T3N9X7_9GAMM</name>
<keyword evidence="5" id="KW-0472">Membrane</keyword>
<keyword evidence="5" id="KW-0812">Transmembrane</keyword>
<dbReference type="GO" id="GO:0006935">
    <property type="term" value="P:chemotaxis"/>
    <property type="evidence" value="ECO:0007669"/>
    <property type="project" value="InterPro"/>
</dbReference>
<evidence type="ECO:0000256" key="3">
    <source>
        <dbReference type="ARBA" id="ARBA00029447"/>
    </source>
</evidence>
<feature type="transmembrane region" description="Helical" evidence="5">
    <location>
        <begin position="109"/>
        <end position="130"/>
    </location>
</feature>
<dbReference type="PANTHER" id="PTHR32089:SF33">
    <property type="entry name" value="TOXIN COREGULATED PILUS BIOSYNTHESIS PROTEIN I"/>
    <property type="match status" value="1"/>
</dbReference>
<dbReference type="PANTHER" id="PTHR32089">
    <property type="entry name" value="METHYL-ACCEPTING CHEMOTAXIS PROTEIN MCPB"/>
    <property type="match status" value="1"/>
</dbReference>
<dbReference type="PROSITE" id="PS50885">
    <property type="entry name" value="HAMP"/>
    <property type="match status" value="1"/>
</dbReference>
<evidence type="ECO:0000256" key="5">
    <source>
        <dbReference type="SAM" id="Phobius"/>
    </source>
</evidence>
<dbReference type="FunFam" id="1.10.287.950:FF:000001">
    <property type="entry name" value="Methyl-accepting chemotaxis sensory transducer"/>
    <property type="match status" value="1"/>
</dbReference>
<dbReference type="EMBL" id="PYMB01000011">
    <property type="protein sequence ID" value="PSW10305.1"/>
    <property type="molecule type" value="Genomic_DNA"/>
</dbReference>
<comment type="similarity">
    <text evidence="3">Belongs to the methyl-accepting chemotaxis (MCP) protein family.</text>
</comment>
<dbReference type="GO" id="GO:0007165">
    <property type="term" value="P:signal transduction"/>
    <property type="evidence" value="ECO:0007669"/>
    <property type="project" value="UniProtKB-KW"/>
</dbReference>
<evidence type="ECO:0000259" key="6">
    <source>
        <dbReference type="PROSITE" id="PS50111"/>
    </source>
</evidence>
<dbReference type="SUPFAM" id="SSF58104">
    <property type="entry name" value="Methyl-accepting chemotaxis protein (MCP) signaling domain"/>
    <property type="match status" value="1"/>
</dbReference>